<dbReference type="PROSITE" id="PS00041">
    <property type="entry name" value="HTH_ARAC_FAMILY_1"/>
    <property type="match status" value="1"/>
</dbReference>
<dbReference type="PROSITE" id="PS01124">
    <property type="entry name" value="HTH_ARAC_FAMILY_2"/>
    <property type="match status" value="1"/>
</dbReference>
<dbReference type="Gene3D" id="2.60.120.10">
    <property type="entry name" value="Jelly Rolls"/>
    <property type="match status" value="1"/>
</dbReference>
<accession>A0AAE3H5D4</accession>
<dbReference type="AlphaFoldDB" id="A0AAE3H5D4"/>
<sequence length="288" mass="33525">MPVVLEKNVGSQQESVTVLSLKENFFDPNWHFHPHYQLFTVLEGTGTRFIGDSIQYFEPGDTVFLGPNLPHLWRSDKIYFENNSELKTHGIVLYFTEDFLGKDFFGKFEMAGLKVFLENSNRGMVWSGKTQGLIVEKLLELVNIKGFKRILSLLDLLHFLSQSKDYQFITNENYTNLHKLSETERMQKVYEYVSKNFKESIKLGDIAEKVNMSEAAFCRYFKKRTNRSFVDFVNEIRVGNACKLLSQNKMNVSEICYDSGFNTISNFNFHFKKIVGKTPSEYARELKN</sequence>
<dbReference type="InterPro" id="IPR018060">
    <property type="entry name" value="HTH_AraC"/>
</dbReference>
<evidence type="ECO:0000256" key="1">
    <source>
        <dbReference type="ARBA" id="ARBA00023015"/>
    </source>
</evidence>
<dbReference type="EMBL" id="RJUF01000181">
    <property type="protein sequence ID" value="MCP9765208.1"/>
    <property type="molecule type" value="Genomic_DNA"/>
</dbReference>
<dbReference type="Gene3D" id="1.10.10.60">
    <property type="entry name" value="Homeodomain-like"/>
    <property type="match status" value="2"/>
</dbReference>
<gene>
    <name evidence="5" type="ORF">EGI31_19915</name>
</gene>
<dbReference type="GO" id="GO:0003700">
    <property type="term" value="F:DNA-binding transcription factor activity"/>
    <property type="evidence" value="ECO:0007669"/>
    <property type="project" value="InterPro"/>
</dbReference>
<evidence type="ECO:0000256" key="2">
    <source>
        <dbReference type="ARBA" id="ARBA00023125"/>
    </source>
</evidence>
<dbReference type="PANTHER" id="PTHR43280:SF27">
    <property type="entry name" value="TRANSCRIPTIONAL REGULATOR MTLR"/>
    <property type="match status" value="1"/>
</dbReference>
<dbReference type="InterPro" id="IPR013096">
    <property type="entry name" value="Cupin_2"/>
</dbReference>
<keyword evidence="6" id="KW-1185">Reference proteome</keyword>
<dbReference type="SMART" id="SM00342">
    <property type="entry name" value="HTH_ARAC"/>
    <property type="match status" value="1"/>
</dbReference>
<dbReference type="InterPro" id="IPR009057">
    <property type="entry name" value="Homeodomain-like_sf"/>
</dbReference>
<dbReference type="InterPro" id="IPR014710">
    <property type="entry name" value="RmlC-like_jellyroll"/>
</dbReference>
<dbReference type="Proteomes" id="UP001204144">
    <property type="component" value="Unassembled WGS sequence"/>
</dbReference>
<dbReference type="InterPro" id="IPR018062">
    <property type="entry name" value="HTH_AraC-typ_CS"/>
</dbReference>
<comment type="caution">
    <text evidence="5">The sequence shown here is derived from an EMBL/GenBank/DDBJ whole genome shotgun (WGS) entry which is preliminary data.</text>
</comment>
<dbReference type="SUPFAM" id="SSF46689">
    <property type="entry name" value="Homeodomain-like"/>
    <property type="match status" value="2"/>
</dbReference>
<dbReference type="Pfam" id="PF07883">
    <property type="entry name" value="Cupin_2"/>
    <property type="match status" value="1"/>
</dbReference>
<protein>
    <submittedName>
        <fullName evidence="5">AraC family transcriptional regulator</fullName>
    </submittedName>
</protein>
<evidence type="ECO:0000313" key="5">
    <source>
        <dbReference type="EMBL" id="MCP9765208.1"/>
    </source>
</evidence>
<evidence type="ECO:0000313" key="6">
    <source>
        <dbReference type="Proteomes" id="UP001204144"/>
    </source>
</evidence>
<organism evidence="5 6">
    <name type="scientific">Lacihabitans soyangensis</name>
    <dbReference type="NCBI Taxonomy" id="869394"/>
    <lineage>
        <taxon>Bacteria</taxon>
        <taxon>Pseudomonadati</taxon>
        <taxon>Bacteroidota</taxon>
        <taxon>Cytophagia</taxon>
        <taxon>Cytophagales</taxon>
        <taxon>Leadbetterellaceae</taxon>
        <taxon>Lacihabitans</taxon>
    </lineage>
</organism>
<name>A0AAE3H5D4_9BACT</name>
<dbReference type="Pfam" id="PF12833">
    <property type="entry name" value="HTH_18"/>
    <property type="match status" value="1"/>
</dbReference>
<proteinExistence type="predicted"/>
<reference evidence="5 6" key="1">
    <citation type="submission" date="2018-11" db="EMBL/GenBank/DDBJ databases">
        <title>Novel bacteria species description.</title>
        <authorList>
            <person name="Han J.-H."/>
        </authorList>
    </citation>
    <scope>NUCLEOTIDE SEQUENCE [LARGE SCALE GENOMIC DNA]</scope>
    <source>
        <strain evidence="5 6">KCTC23259</strain>
    </source>
</reference>
<evidence type="ECO:0000256" key="3">
    <source>
        <dbReference type="ARBA" id="ARBA00023163"/>
    </source>
</evidence>
<dbReference type="PANTHER" id="PTHR43280">
    <property type="entry name" value="ARAC-FAMILY TRANSCRIPTIONAL REGULATOR"/>
    <property type="match status" value="1"/>
</dbReference>
<dbReference type="InterPro" id="IPR011051">
    <property type="entry name" value="RmlC_Cupin_sf"/>
</dbReference>
<feature type="domain" description="HTH araC/xylS-type" evidence="4">
    <location>
        <begin position="187"/>
        <end position="285"/>
    </location>
</feature>
<dbReference type="SUPFAM" id="SSF51182">
    <property type="entry name" value="RmlC-like cupins"/>
    <property type="match status" value="1"/>
</dbReference>
<keyword evidence="1" id="KW-0805">Transcription regulation</keyword>
<keyword evidence="2" id="KW-0238">DNA-binding</keyword>
<dbReference type="GO" id="GO:0043565">
    <property type="term" value="F:sequence-specific DNA binding"/>
    <property type="evidence" value="ECO:0007669"/>
    <property type="project" value="InterPro"/>
</dbReference>
<keyword evidence="3" id="KW-0804">Transcription</keyword>
<dbReference type="RefSeq" id="WP_255038897.1">
    <property type="nucleotide sequence ID" value="NZ_RJUF01000181.1"/>
</dbReference>
<evidence type="ECO:0000259" key="4">
    <source>
        <dbReference type="PROSITE" id="PS01124"/>
    </source>
</evidence>